<proteinExistence type="predicted"/>
<dbReference type="PANTHER" id="PTHR24421:SF10">
    <property type="entry name" value="NITRATE_NITRITE SENSOR PROTEIN NARQ"/>
    <property type="match status" value="1"/>
</dbReference>
<keyword evidence="5" id="KW-0547">Nucleotide-binding</keyword>
<dbReference type="Gene3D" id="3.30.565.10">
    <property type="entry name" value="Histidine kinase-like ATPase, C-terminal domain"/>
    <property type="match status" value="1"/>
</dbReference>
<dbReference type="InterPro" id="IPR050482">
    <property type="entry name" value="Sensor_HK_TwoCompSys"/>
</dbReference>
<dbReference type="InterPro" id="IPR011712">
    <property type="entry name" value="Sig_transdc_His_kin_sub3_dim/P"/>
</dbReference>
<feature type="transmembrane region" description="Helical" evidence="10">
    <location>
        <begin position="95"/>
        <end position="111"/>
    </location>
</feature>
<dbReference type="InterPro" id="IPR003594">
    <property type="entry name" value="HATPase_dom"/>
</dbReference>
<evidence type="ECO:0000259" key="13">
    <source>
        <dbReference type="Pfam" id="PF23539"/>
    </source>
</evidence>
<dbReference type="SUPFAM" id="SSF55874">
    <property type="entry name" value="ATPase domain of HSP90 chaperone/DNA topoisomerase II/histidine kinase"/>
    <property type="match status" value="1"/>
</dbReference>
<dbReference type="InterPro" id="IPR036890">
    <property type="entry name" value="HATPase_C_sf"/>
</dbReference>
<feature type="region of interest" description="Disordered" evidence="9">
    <location>
        <begin position="418"/>
        <end position="437"/>
    </location>
</feature>
<feature type="transmembrane region" description="Helical" evidence="10">
    <location>
        <begin position="28"/>
        <end position="46"/>
    </location>
</feature>
<evidence type="ECO:0000256" key="5">
    <source>
        <dbReference type="ARBA" id="ARBA00022741"/>
    </source>
</evidence>
<evidence type="ECO:0000256" key="10">
    <source>
        <dbReference type="SAM" id="Phobius"/>
    </source>
</evidence>
<evidence type="ECO:0000256" key="8">
    <source>
        <dbReference type="ARBA" id="ARBA00023012"/>
    </source>
</evidence>
<dbReference type="AlphaFoldDB" id="A0A4R9BVL0"/>
<feature type="transmembrane region" description="Helical" evidence="10">
    <location>
        <begin position="118"/>
        <end position="136"/>
    </location>
</feature>
<feature type="domain" description="DUF7134" evidence="13">
    <location>
        <begin position="24"/>
        <end position="182"/>
    </location>
</feature>
<reference evidence="14 15" key="1">
    <citation type="submission" date="2019-03" db="EMBL/GenBank/DDBJ databases">
        <title>Genomics of glacier-inhabiting Cryobacterium strains.</title>
        <authorList>
            <person name="Liu Q."/>
            <person name="Xin Y.-H."/>
        </authorList>
    </citation>
    <scope>NUCLEOTIDE SEQUENCE [LARGE SCALE GENOMIC DNA]</scope>
    <source>
        <strain evidence="14 15">Sr59</strain>
    </source>
</reference>
<gene>
    <name evidence="14" type="ORF">E3T61_08420</name>
</gene>
<dbReference type="GO" id="GO:0000155">
    <property type="term" value="F:phosphorelay sensor kinase activity"/>
    <property type="evidence" value="ECO:0007669"/>
    <property type="project" value="InterPro"/>
</dbReference>
<dbReference type="EMBL" id="SOHM01000015">
    <property type="protein sequence ID" value="TFD91788.1"/>
    <property type="molecule type" value="Genomic_DNA"/>
</dbReference>
<dbReference type="PANTHER" id="PTHR24421">
    <property type="entry name" value="NITRATE/NITRITE SENSOR PROTEIN NARX-RELATED"/>
    <property type="match status" value="1"/>
</dbReference>
<keyword evidence="6 14" id="KW-0418">Kinase</keyword>
<dbReference type="Gene3D" id="1.20.5.1930">
    <property type="match status" value="1"/>
</dbReference>
<protein>
    <recommendedName>
        <fullName evidence="2">histidine kinase</fullName>
        <ecNumber evidence="2">2.7.13.3</ecNumber>
    </recommendedName>
</protein>
<evidence type="ECO:0000256" key="4">
    <source>
        <dbReference type="ARBA" id="ARBA00022679"/>
    </source>
</evidence>
<accession>A0A4R9BVL0</accession>
<dbReference type="GO" id="GO:0016020">
    <property type="term" value="C:membrane"/>
    <property type="evidence" value="ECO:0007669"/>
    <property type="project" value="InterPro"/>
</dbReference>
<organism evidence="14 15">
    <name type="scientific">Cryobacterium lactosi</name>
    <dbReference type="NCBI Taxonomy" id="1259202"/>
    <lineage>
        <taxon>Bacteria</taxon>
        <taxon>Bacillati</taxon>
        <taxon>Actinomycetota</taxon>
        <taxon>Actinomycetes</taxon>
        <taxon>Micrococcales</taxon>
        <taxon>Microbacteriaceae</taxon>
        <taxon>Cryobacterium</taxon>
    </lineage>
</organism>
<keyword evidence="15" id="KW-1185">Reference proteome</keyword>
<keyword evidence="10" id="KW-1133">Transmembrane helix</keyword>
<feature type="domain" description="Histidine kinase/HSP90-like ATPase" evidence="11">
    <location>
        <begin position="319"/>
        <end position="403"/>
    </location>
</feature>
<dbReference type="EC" id="2.7.13.3" evidence="2"/>
<evidence type="ECO:0000313" key="14">
    <source>
        <dbReference type="EMBL" id="TFD91788.1"/>
    </source>
</evidence>
<keyword evidence="10" id="KW-0472">Membrane</keyword>
<evidence type="ECO:0000313" key="15">
    <source>
        <dbReference type="Proteomes" id="UP000298468"/>
    </source>
</evidence>
<dbReference type="Pfam" id="PF07730">
    <property type="entry name" value="HisKA_3"/>
    <property type="match status" value="1"/>
</dbReference>
<sequence>MQPVPAAWLTGPELSLGRRGFRRISRRTLLVDAGLAGTFLLVGLLIDPPSSLLAVVVLVGFTAALAVRRLSPALALGLAWATALVQMAWGLPVLMSDAAILAVLYVTAAYAERAVRWAGLISVGVGALLAAGYLTLQPGLSSLSDANAQATLGRVIWSTVATLVASLAVLGLSWTLGLLMRTWQTARESRVTQQRAVEEQRVAQRSVVVEQERNRIARDMHDVVAHSLAVVIAQADGARYARAQNPEAVDEALSTISTTAREALGDVRILLTRLRQDDAAGPQPVLADLDRLVTQMQSTGLDIEWTTTGTPTTLGSGAQLAVYRIVQEALTNALRHGNAERSVYLTLAWTEGWVAVTIDNAVGVDSSTDHSGEIGHGLPGMRERALLAGGSLAAEPIGDRFIVAARLPAITTSALATPAATVPADQPTAPAAPGAVQ</sequence>
<name>A0A4R9BVL0_9MICO</name>
<dbReference type="Proteomes" id="UP000298468">
    <property type="component" value="Unassembled WGS sequence"/>
</dbReference>
<keyword evidence="10" id="KW-0812">Transmembrane</keyword>
<keyword evidence="3" id="KW-0597">Phosphoprotein</keyword>
<evidence type="ECO:0000256" key="3">
    <source>
        <dbReference type="ARBA" id="ARBA00022553"/>
    </source>
</evidence>
<keyword evidence="4" id="KW-0808">Transferase</keyword>
<evidence type="ECO:0000256" key="6">
    <source>
        <dbReference type="ARBA" id="ARBA00022777"/>
    </source>
</evidence>
<dbReference type="Pfam" id="PF02518">
    <property type="entry name" value="HATPase_c"/>
    <property type="match status" value="1"/>
</dbReference>
<dbReference type="InterPro" id="IPR055558">
    <property type="entry name" value="DUF7134"/>
</dbReference>
<evidence type="ECO:0000256" key="9">
    <source>
        <dbReference type="SAM" id="MobiDB-lite"/>
    </source>
</evidence>
<evidence type="ECO:0000259" key="11">
    <source>
        <dbReference type="Pfam" id="PF02518"/>
    </source>
</evidence>
<comment type="caution">
    <text evidence="14">The sequence shown here is derived from an EMBL/GenBank/DDBJ whole genome shotgun (WGS) entry which is preliminary data.</text>
</comment>
<feature type="domain" description="Signal transduction histidine kinase subgroup 3 dimerisation and phosphoacceptor" evidence="12">
    <location>
        <begin position="212"/>
        <end position="278"/>
    </location>
</feature>
<evidence type="ECO:0000256" key="2">
    <source>
        <dbReference type="ARBA" id="ARBA00012438"/>
    </source>
</evidence>
<feature type="transmembrane region" description="Helical" evidence="10">
    <location>
        <begin position="156"/>
        <end position="180"/>
    </location>
</feature>
<evidence type="ECO:0000256" key="7">
    <source>
        <dbReference type="ARBA" id="ARBA00022840"/>
    </source>
</evidence>
<dbReference type="GO" id="GO:0046983">
    <property type="term" value="F:protein dimerization activity"/>
    <property type="evidence" value="ECO:0007669"/>
    <property type="project" value="InterPro"/>
</dbReference>
<evidence type="ECO:0000256" key="1">
    <source>
        <dbReference type="ARBA" id="ARBA00000085"/>
    </source>
</evidence>
<dbReference type="CDD" id="cd16917">
    <property type="entry name" value="HATPase_UhpB-NarQ-NarX-like"/>
    <property type="match status" value="1"/>
</dbReference>
<feature type="transmembrane region" description="Helical" evidence="10">
    <location>
        <begin position="52"/>
        <end position="68"/>
    </location>
</feature>
<dbReference type="OrthoDB" id="227596at2"/>
<keyword evidence="8" id="KW-0902">Two-component regulatory system</keyword>
<dbReference type="GO" id="GO:0005524">
    <property type="term" value="F:ATP binding"/>
    <property type="evidence" value="ECO:0007669"/>
    <property type="project" value="UniProtKB-KW"/>
</dbReference>
<keyword evidence="7" id="KW-0067">ATP-binding</keyword>
<evidence type="ECO:0000259" key="12">
    <source>
        <dbReference type="Pfam" id="PF07730"/>
    </source>
</evidence>
<dbReference type="Pfam" id="PF23539">
    <property type="entry name" value="DUF7134"/>
    <property type="match status" value="1"/>
</dbReference>
<comment type="catalytic activity">
    <reaction evidence="1">
        <text>ATP + protein L-histidine = ADP + protein N-phospho-L-histidine.</text>
        <dbReference type="EC" id="2.7.13.3"/>
    </reaction>
</comment>